<feature type="transmembrane region" description="Helical" evidence="13">
    <location>
        <begin position="444"/>
        <end position="465"/>
    </location>
</feature>
<gene>
    <name evidence="14" type="primary">rodA</name>
    <name evidence="14" type="ORF">H8S64_06170</name>
</gene>
<evidence type="ECO:0000256" key="12">
    <source>
        <dbReference type="ARBA" id="ARBA00033270"/>
    </source>
</evidence>
<accession>A0ABR7CYC9</accession>
<dbReference type="PROSITE" id="PS00428">
    <property type="entry name" value="FTSW_RODA_SPOVE"/>
    <property type="match status" value="1"/>
</dbReference>
<dbReference type="PANTHER" id="PTHR30474">
    <property type="entry name" value="CELL CYCLE PROTEIN"/>
    <property type="match status" value="1"/>
</dbReference>
<keyword evidence="15" id="KW-1185">Reference proteome</keyword>
<feature type="transmembrane region" description="Helical" evidence="13">
    <location>
        <begin position="258"/>
        <end position="278"/>
    </location>
</feature>
<reference evidence="14 15" key="1">
    <citation type="submission" date="2020-08" db="EMBL/GenBank/DDBJ databases">
        <title>Genome public.</title>
        <authorList>
            <person name="Liu C."/>
            <person name="Sun Q."/>
        </authorList>
    </citation>
    <scope>NUCLEOTIDE SEQUENCE [LARGE SCALE GENOMIC DNA]</scope>
    <source>
        <strain evidence="14 15">NSJ-56</strain>
    </source>
</reference>
<evidence type="ECO:0000313" key="15">
    <source>
        <dbReference type="Proteomes" id="UP000646484"/>
    </source>
</evidence>
<dbReference type="PANTHER" id="PTHR30474:SF1">
    <property type="entry name" value="PEPTIDOGLYCAN GLYCOSYLTRANSFERASE MRDB"/>
    <property type="match status" value="1"/>
</dbReference>
<evidence type="ECO:0000256" key="6">
    <source>
        <dbReference type="ARBA" id="ARBA00022960"/>
    </source>
</evidence>
<evidence type="ECO:0000256" key="10">
    <source>
        <dbReference type="ARBA" id="ARBA00023316"/>
    </source>
</evidence>
<keyword evidence="10" id="KW-0961">Cell wall biogenesis/degradation</keyword>
<evidence type="ECO:0000256" key="4">
    <source>
        <dbReference type="ARBA" id="ARBA00022679"/>
    </source>
</evidence>
<keyword evidence="6" id="KW-0133">Cell shape</keyword>
<feature type="transmembrane region" description="Helical" evidence="13">
    <location>
        <begin position="12"/>
        <end position="33"/>
    </location>
</feature>
<evidence type="ECO:0000256" key="1">
    <source>
        <dbReference type="ARBA" id="ARBA00004141"/>
    </source>
</evidence>
<feature type="transmembrane region" description="Helical" evidence="13">
    <location>
        <begin position="285"/>
        <end position="306"/>
    </location>
</feature>
<keyword evidence="2" id="KW-1003">Cell membrane</keyword>
<feature type="transmembrane region" description="Helical" evidence="13">
    <location>
        <begin position="77"/>
        <end position="97"/>
    </location>
</feature>
<keyword evidence="9 13" id="KW-0472">Membrane</keyword>
<evidence type="ECO:0000256" key="3">
    <source>
        <dbReference type="ARBA" id="ARBA00022676"/>
    </source>
</evidence>
<evidence type="ECO:0000256" key="2">
    <source>
        <dbReference type="ARBA" id="ARBA00022475"/>
    </source>
</evidence>
<evidence type="ECO:0000256" key="8">
    <source>
        <dbReference type="ARBA" id="ARBA00022989"/>
    </source>
</evidence>
<proteinExistence type="predicted"/>
<comment type="caution">
    <text evidence="14">The sequence shown here is derived from an EMBL/GenBank/DDBJ whole genome shotgun (WGS) entry which is preliminary data.</text>
</comment>
<evidence type="ECO:0000256" key="5">
    <source>
        <dbReference type="ARBA" id="ARBA00022692"/>
    </source>
</evidence>
<keyword evidence="5 13" id="KW-0812">Transmembrane</keyword>
<dbReference type="Pfam" id="PF01098">
    <property type="entry name" value="FTSW_RODA_SPOVE"/>
    <property type="match status" value="2"/>
</dbReference>
<evidence type="ECO:0000256" key="13">
    <source>
        <dbReference type="SAM" id="Phobius"/>
    </source>
</evidence>
<feature type="transmembrane region" description="Helical" evidence="13">
    <location>
        <begin position="207"/>
        <end position="224"/>
    </location>
</feature>
<feature type="transmembrane region" description="Helical" evidence="13">
    <location>
        <begin position="53"/>
        <end position="70"/>
    </location>
</feature>
<keyword evidence="3" id="KW-0328">Glycosyltransferase</keyword>
<dbReference type="InterPro" id="IPR018365">
    <property type="entry name" value="Cell_cycle_FtsW-rel_CS"/>
</dbReference>
<evidence type="ECO:0000256" key="7">
    <source>
        <dbReference type="ARBA" id="ARBA00022984"/>
    </source>
</evidence>
<feature type="transmembrane region" description="Helical" evidence="13">
    <location>
        <begin position="378"/>
        <end position="399"/>
    </location>
</feature>
<name>A0ABR7CYC9_9BACT</name>
<keyword evidence="4" id="KW-0808">Transferase</keyword>
<dbReference type="NCBIfam" id="NF037961">
    <property type="entry name" value="RodA_shape"/>
    <property type="match status" value="2"/>
</dbReference>
<feature type="transmembrane region" description="Helical" evidence="13">
    <location>
        <begin position="411"/>
        <end position="438"/>
    </location>
</feature>
<dbReference type="Proteomes" id="UP000646484">
    <property type="component" value="Unassembled WGS sequence"/>
</dbReference>
<organism evidence="14 15">
    <name type="scientific">Butyricimonas hominis</name>
    <dbReference type="NCBI Taxonomy" id="2763032"/>
    <lineage>
        <taxon>Bacteria</taxon>
        <taxon>Pseudomonadati</taxon>
        <taxon>Bacteroidota</taxon>
        <taxon>Bacteroidia</taxon>
        <taxon>Bacteroidales</taxon>
        <taxon>Odoribacteraceae</taxon>
        <taxon>Butyricimonas</taxon>
    </lineage>
</organism>
<dbReference type="RefSeq" id="WP_099292447.1">
    <property type="nucleotide sequence ID" value="NZ_JACOOH010000002.1"/>
</dbReference>
<evidence type="ECO:0000256" key="9">
    <source>
        <dbReference type="ARBA" id="ARBA00023136"/>
    </source>
</evidence>
<evidence type="ECO:0000313" key="14">
    <source>
        <dbReference type="EMBL" id="MBC5620679.1"/>
    </source>
</evidence>
<protein>
    <recommendedName>
        <fullName evidence="12">Cell wall polymerase</fullName>
    </recommendedName>
    <alternativeName>
        <fullName evidence="11">Peptidoglycan polymerase</fullName>
    </alternativeName>
</protein>
<sequence length="474" mass="53461">MNSRSNKLLANIDWVSILLYILLVFIGWLNIYAAVYDEEHSSIFDITQRYGKQLLWIGASFVLAFLVLLTDSKFFTSFSLVIYGFMVFLLVAVLLFGTEAKGARSWFEIKDIRIQPAEFAKFATNLAIAYVMSRHNFKMMRFSSLLTIGVILAIPAGLIILQNDTGSALVYSSFILVLFREGLHGSILLLCFIVPVIFIISLLYSPFAVLIIIIIGTLIAFYYYRHNMRELLQIVAFIAGGFGLFVLVDWVFHLSIPFYYMLLSVYIVTTIAALFPIYQRKMKYMIALLLVSWLCVGAALSVDYAFDHLQPHQQDRINELLGIKVDPKGSGYNVIQSKIAIGSGGFFGKGFLQGTQTKFNFVPEQSTDFIFCTVGEEWGFLGSSVVILLLMAFILRMIKLAERQRSAFSRVYGYGVASILFFHVAVNIGMTIGLVPVIGIPLPFFSYGGSSLWAFTILIFIFLRLDANRLQVFR</sequence>
<keyword evidence="7" id="KW-0573">Peptidoglycan synthesis</keyword>
<feature type="transmembrane region" description="Helical" evidence="13">
    <location>
        <begin position="231"/>
        <end position="252"/>
    </location>
</feature>
<keyword evidence="8 13" id="KW-1133">Transmembrane helix</keyword>
<dbReference type="InterPro" id="IPR011923">
    <property type="entry name" value="RodA/MrdB"/>
</dbReference>
<evidence type="ECO:0000256" key="11">
    <source>
        <dbReference type="ARBA" id="ARBA00032370"/>
    </source>
</evidence>
<comment type="subcellular location">
    <subcellularLocation>
        <location evidence="1">Membrane</location>
        <topology evidence="1">Multi-pass membrane protein</topology>
    </subcellularLocation>
</comment>
<dbReference type="EMBL" id="JACOOH010000002">
    <property type="protein sequence ID" value="MBC5620679.1"/>
    <property type="molecule type" value="Genomic_DNA"/>
</dbReference>
<dbReference type="InterPro" id="IPR001182">
    <property type="entry name" value="FtsW/RodA"/>
</dbReference>
<dbReference type="NCBIfam" id="TIGR02210">
    <property type="entry name" value="rodA_shape"/>
    <property type="match status" value="1"/>
</dbReference>
<feature type="transmembrane region" description="Helical" evidence="13">
    <location>
        <begin position="142"/>
        <end position="161"/>
    </location>
</feature>